<dbReference type="OrthoDB" id="3109339at2759"/>
<dbReference type="Proteomes" id="UP000717328">
    <property type="component" value="Unassembled WGS sequence"/>
</dbReference>
<keyword evidence="2" id="KW-1185">Reference proteome</keyword>
<evidence type="ECO:0000313" key="1">
    <source>
        <dbReference type="EMBL" id="KAG5634659.1"/>
    </source>
</evidence>
<proteinExistence type="predicted"/>
<dbReference type="AlphaFoldDB" id="A0A9P7FMK4"/>
<feature type="non-terminal residue" evidence="1">
    <location>
        <position position="126"/>
    </location>
</feature>
<gene>
    <name evidence="1" type="ORF">H0H81_001241</name>
</gene>
<sequence length="126" mass="14454">LIYGFFAANAGVQFISNMLSMTMSSRETRRIMLAAEDIFKQTYPPPESDLVDEIIVDPMHDIVLGDYLHYRDGPDTRVVLIKDRGWSAMKGDYYIVTPHLDPELDDNALDEQVPKDVMAEWFANRI</sequence>
<comment type="caution">
    <text evidence="1">The sequence shown here is derived from an EMBL/GenBank/DDBJ whole genome shotgun (WGS) entry which is preliminary data.</text>
</comment>
<reference evidence="1" key="1">
    <citation type="submission" date="2021-02" db="EMBL/GenBank/DDBJ databases">
        <authorList>
            <person name="Nieuwenhuis M."/>
            <person name="Van De Peppel L.J.J."/>
        </authorList>
    </citation>
    <scope>NUCLEOTIDE SEQUENCE</scope>
    <source>
        <strain evidence="1">D49</strain>
    </source>
</reference>
<dbReference type="EMBL" id="JABCKI010006320">
    <property type="protein sequence ID" value="KAG5634659.1"/>
    <property type="molecule type" value="Genomic_DNA"/>
</dbReference>
<name>A0A9P7FMK4_9AGAR</name>
<reference evidence="1" key="2">
    <citation type="submission" date="2021-10" db="EMBL/GenBank/DDBJ databases">
        <title>Phylogenomics reveals ancestral predisposition of the termite-cultivated fungus Termitomyces towards a domesticated lifestyle.</title>
        <authorList>
            <person name="Auxier B."/>
            <person name="Grum-Grzhimaylo A."/>
            <person name="Cardenas M.E."/>
            <person name="Lodge J.D."/>
            <person name="Laessoe T."/>
            <person name="Pedersen O."/>
            <person name="Smith M.E."/>
            <person name="Kuyper T.W."/>
            <person name="Franco-Molano E.A."/>
            <person name="Baroni T.J."/>
            <person name="Aanen D.K."/>
        </authorList>
    </citation>
    <scope>NUCLEOTIDE SEQUENCE</scope>
    <source>
        <strain evidence="1">D49</strain>
    </source>
</reference>
<evidence type="ECO:0000313" key="2">
    <source>
        <dbReference type="Proteomes" id="UP000717328"/>
    </source>
</evidence>
<accession>A0A9P7FMK4</accession>
<organism evidence="1 2">
    <name type="scientific">Sphagnurus paluster</name>
    <dbReference type="NCBI Taxonomy" id="117069"/>
    <lineage>
        <taxon>Eukaryota</taxon>
        <taxon>Fungi</taxon>
        <taxon>Dikarya</taxon>
        <taxon>Basidiomycota</taxon>
        <taxon>Agaricomycotina</taxon>
        <taxon>Agaricomycetes</taxon>
        <taxon>Agaricomycetidae</taxon>
        <taxon>Agaricales</taxon>
        <taxon>Tricholomatineae</taxon>
        <taxon>Lyophyllaceae</taxon>
        <taxon>Sphagnurus</taxon>
    </lineage>
</organism>
<protein>
    <submittedName>
        <fullName evidence="1">Uncharacterized protein</fullName>
    </submittedName>
</protein>